<gene>
    <name evidence="2" type="ORF">QJ048_05840</name>
</gene>
<dbReference type="PANTHER" id="PTHR10900:SF77">
    <property type="entry name" value="FI19380P1"/>
    <property type="match status" value="1"/>
</dbReference>
<evidence type="ECO:0000313" key="3">
    <source>
        <dbReference type="Proteomes" id="UP001226434"/>
    </source>
</evidence>
<reference evidence="2 3" key="1">
    <citation type="submission" date="2023-05" db="EMBL/GenBank/DDBJ databases">
        <title>Genome sequence of Pinibacter sp. MAH-24.</title>
        <authorList>
            <person name="Huq M.A."/>
        </authorList>
    </citation>
    <scope>NUCLEOTIDE SEQUENCE [LARGE SCALE GENOMIC DNA]</scope>
    <source>
        <strain evidence="2 3">MAH-24</strain>
    </source>
</reference>
<protein>
    <submittedName>
        <fullName evidence="2">Fasciclin domain-containing protein</fullName>
    </submittedName>
</protein>
<dbReference type="SUPFAM" id="SSF82153">
    <property type="entry name" value="FAS1 domain"/>
    <property type="match status" value="1"/>
</dbReference>
<feature type="domain" description="FAS1" evidence="1">
    <location>
        <begin position="35"/>
        <end position="157"/>
    </location>
</feature>
<dbReference type="InterPro" id="IPR000782">
    <property type="entry name" value="FAS1_domain"/>
</dbReference>
<evidence type="ECO:0000259" key="1">
    <source>
        <dbReference type="PROSITE" id="PS50213"/>
    </source>
</evidence>
<accession>A0ABT6R9P1</accession>
<dbReference type="PANTHER" id="PTHR10900">
    <property type="entry name" value="PERIOSTIN-RELATED"/>
    <property type="match status" value="1"/>
</dbReference>
<dbReference type="InterPro" id="IPR050904">
    <property type="entry name" value="Adhesion/Biosynth-related"/>
</dbReference>
<proteinExistence type="predicted"/>
<dbReference type="SMART" id="SM00554">
    <property type="entry name" value="FAS1"/>
    <property type="match status" value="1"/>
</dbReference>
<keyword evidence="3" id="KW-1185">Reference proteome</keyword>
<dbReference type="Gene3D" id="2.30.180.10">
    <property type="entry name" value="FAS1 domain"/>
    <property type="match status" value="1"/>
</dbReference>
<dbReference type="EMBL" id="JASBRG010000003">
    <property type="protein sequence ID" value="MDI3319284.1"/>
    <property type="molecule type" value="Genomic_DNA"/>
</dbReference>
<sequence>MRLKTTFYWALFFVLCAVSCKKWDEHNQVTNQDVSKTLTDEISQHPNLSKFYEYLQKTGLDKELASSKAHTVWAPVNEALKNLDAAIVNDTAKLRRFMSNHIAYQSYFTKDAAASPRVAMLNGKWVSFTNTKFDDATITEADKFVSNGVLQVIDKVAPVYANAWELLDSTKTTYQQSAFILSLTRKVFDPTNAVVDSINSQTGLPVYKPGTDSVIKNSFNTDVYDLQREDKQYTYFIMSDTGLNSEVSKLNTYFKTSTADSTKNLASFAVVKDLIVEGVYAINQLPSVLVSKSGVKIPIDVSKIVATRKMSNGIAYVIGRVAFNVKEKIPTVIVEGENYLRFFDANGLAVTPRQNNVSAVFIRTRLNPSNVQFVDMFTYNHGISALSAQYTARRLPSVNYKVYWVVPNDTLRLNGVVNPVVFNQRLAMGVRGANFLPTTPATGMAMPINTYTEAYIGDYVQAMYGNLDMFLTANASTGAGTNTLNLDYIKLVPDIQ</sequence>
<dbReference type="Pfam" id="PF02469">
    <property type="entry name" value="Fasciclin"/>
    <property type="match status" value="1"/>
</dbReference>
<dbReference type="Proteomes" id="UP001226434">
    <property type="component" value="Unassembled WGS sequence"/>
</dbReference>
<dbReference type="PROSITE" id="PS50213">
    <property type="entry name" value="FAS1"/>
    <property type="match status" value="1"/>
</dbReference>
<name>A0ABT6R9P1_9BACT</name>
<organism evidence="2 3">
    <name type="scientific">Pinibacter soli</name>
    <dbReference type="NCBI Taxonomy" id="3044211"/>
    <lineage>
        <taxon>Bacteria</taxon>
        <taxon>Pseudomonadati</taxon>
        <taxon>Bacteroidota</taxon>
        <taxon>Chitinophagia</taxon>
        <taxon>Chitinophagales</taxon>
        <taxon>Chitinophagaceae</taxon>
        <taxon>Pinibacter</taxon>
    </lineage>
</organism>
<dbReference type="InterPro" id="IPR036378">
    <property type="entry name" value="FAS1_dom_sf"/>
</dbReference>
<evidence type="ECO:0000313" key="2">
    <source>
        <dbReference type="EMBL" id="MDI3319284.1"/>
    </source>
</evidence>
<comment type="caution">
    <text evidence="2">The sequence shown here is derived from an EMBL/GenBank/DDBJ whole genome shotgun (WGS) entry which is preliminary data.</text>
</comment>